<feature type="non-terminal residue" evidence="1">
    <location>
        <position position="1"/>
    </location>
</feature>
<dbReference type="EMBL" id="JASJQH010009267">
    <property type="protein sequence ID" value="KAK9680301.1"/>
    <property type="molecule type" value="Genomic_DNA"/>
</dbReference>
<evidence type="ECO:0000313" key="2">
    <source>
        <dbReference type="Proteomes" id="UP001479436"/>
    </source>
</evidence>
<organism evidence="1 2">
    <name type="scientific">Basidiobolus ranarum</name>
    <dbReference type="NCBI Taxonomy" id="34480"/>
    <lineage>
        <taxon>Eukaryota</taxon>
        <taxon>Fungi</taxon>
        <taxon>Fungi incertae sedis</taxon>
        <taxon>Zoopagomycota</taxon>
        <taxon>Entomophthoromycotina</taxon>
        <taxon>Basidiobolomycetes</taxon>
        <taxon>Basidiobolales</taxon>
        <taxon>Basidiobolaceae</taxon>
        <taxon>Basidiobolus</taxon>
    </lineage>
</organism>
<comment type="caution">
    <text evidence="1">The sequence shown here is derived from an EMBL/GenBank/DDBJ whole genome shotgun (WGS) entry which is preliminary data.</text>
</comment>
<dbReference type="Proteomes" id="UP001479436">
    <property type="component" value="Unassembled WGS sequence"/>
</dbReference>
<protein>
    <submittedName>
        <fullName evidence="1">Uncharacterized protein</fullName>
    </submittedName>
</protein>
<reference evidence="1 2" key="1">
    <citation type="submission" date="2023-04" db="EMBL/GenBank/DDBJ databases">
        <title>Genome of Basidiobolus ranarum AG-B5.</title>
        <authorList>
            <person name="Stajich J.E."/>
            <person name="Carter-House D."/>
            <person name="Gryganskyi A."/>
        </authorList>
    </citation>
    <scope>NUCLEOTIDE SEQUENCE [LARGE SCALE GENOMIC DNA]</scope>
    <source>
        <strain evidence="1 2">AG-B5</strain>
    </source>
</reference>
<sequence>KYDPDSDIVTFETEKPVKQRFYHNDYFQCPRIRDIQSQEALLTSGPTFLSIDQCKLHTCSEEGIWKFTYSVEKGELEDERWIIPLGFECHLRFLTNSITEVGFTLRLSKWFKRLLPSTYFGNGQIQETEQQGHRYQLLSA</sequence>
<accession>A0ABR2VM93</accession>
<keyword evidence="2" id="KW-1185">Reference proteome</keyword>
<gene>
    <name evidence="1" type="ORF">K7432_015982</name>
</gene>
<proteinExistence type="predicted"/>
<name>A0ABR2VM93_9FUNG</name>
<evidence type="ECO:0000313" key="1">
    <source>
        <dbReference type="EMBL" id="KAK9680301.1"/>
    </source>
</evidence>